<organism evidence="2 3">
    <name type="scientific">Lipomyces tetrasporus</name>
    <dbReference type="NCBI Taxonomy" id="54092"/>
    <lineage>
        <taxon>Eukaryota</taxon>
        <taxon>Fungi</taxon>
        <taxon>Dikarya</taxon>
        <taxon>Ascomycota</taxon>
        <taxon>Saccharomycotina</taxon>
        <taxon>Lipomycetes</taxon>
        <taxon>Lipomycetales</taxon>
        <taxon>Lipomycetaceae</taxon>
        <taxon>Lipomyces</taxon>
    </lineage>
</organism>
<feature type="compositionally biased region" description="Low complexity" evidence="1">
    <location>
        <begin position="39"/>
        <end position="61"/>
    </location>
</feature>
<name>A0AAD7VRD7_9ASCO</name>
<reference evidence="2" key="1">
    <citation type="submission" date="2023-03" db="EMBL/GenBank/DDBJ databases">
        <title>Near-Complete genome sequence of Lipomyces tetrasporous NRRL Y-64009, an oleaginous yeast capable of growing on lignocellulosic hydrolysates.</title>
        <authorList>
            <consortium name="Lawrence Berkeley National Laboratory"/>
            <person name="Jagtap S.S."/>
            <person name="Liu J.-J."/>
            <person name="Walukiewicz H.E."/>
            <person name="Pangilinan J."/>
            <person name="Lipzen A."/>
            <person name="Ahrendt S."/>
            <person name="Koriabine M."/>
            <person name="Cobaugh K."/>
            <person name="Salamov A."/>
            <person name="Yoshinaga Y."/>
            <person name="Ng V."/>
            <person name="Daum C."/>
            <person name="Grigoriev I.V."/>
            <person name="Slininger P.J."/>
            <person name="Dien B.S."/>
            <person name="Jin Y.-S."/>
            <person name="Rao C.V."/>
        </authorList>
    </citation>
    <scope>NUCLEOTIDE SEQUENCE</scope>
    <source>
        <strain evidence="2">NRRL Y-64009</strain>
    </source>
</reference>
<dbReference type="Proteomes" id="UP001217417">
    <property type="component" value="Unassembled WGS sequence"/>
</dbReference>
<dbReference type="EMBL" id="JARPMG010000008">
    <property type="protein sequence ID" value="KAJ8098589.1"/>
    <property type="molecule type" value="Genomic_DNA"/>
</dbReference>
<dbReference type="GeneID" id="80885714"/>
<dbReference type="AlphaFoldDB" id="A0AAD7VRD7"/>
<keyword evidence="3" id="KW-1185">Reference proteome</keyword>
<feature type="region of interest" description="Disordered" evidence="1">
    <location>
        <begin position="39"/>
        <end position="68"/>
    </location>
</feature>
<proteinExistence type="predicted"/>
<sequence length="405" mass="45340">MRVLNNFGLVAAASHLFDRSQTATASFHIDLPHLIAGSSTNSRRSLSRSRVSTTTRNSRQRPGSPEFTRSAIDVSSTTLVTLTTDMSLQKDKNAVSDYETALSLLEHNPPEQRLDDCWSKIRSARNISEDQKISCDLRFVSYPYLAYNTVAEIVTVVTVPRDLHEGPAVKLGSMILTGAQEYLSSHGAGASLIESIVNFGSTTLMGRYGGYAKSKKQGDGTIKYKRSGAQAKVMIAIEVGYSEHYTALCRDKDLWIEGQHVKVCILVCLDESPRFRNPDTRYEHDTNVDVEMDEMAQGVAESVERDSSQSYYGHIIPRSQVAFIEVWRANKRQPTRYQLIQNIWSSNRLPKSIGLKMSDFVPDEDLEAANIPDGSLSFDGSLYVHLLRTFMETTAEERYQEFISP</sequence>
<evidence type="ECO:0000313" key="2">
    <source>
        <dbReference type="EMBL" id="KAJ8098589.1"/>
    </source>
</evidence>
<comment type="caution">
    <text evidence="2">The sequence shown here is derived from an EMBL/GenBank/DDBJ whole genome shotgun (WGS) entry which is preliminary data.</text>
</comment>
<gene>
    <name evidence="2" type="ORF">POJ06DRAFT_296440</name>
</gene>
<accession>A0AAD7VRD7</accession>
<evidence type="ECO:0000256" key="1">
    <source>
        <dbReference type="SAM" id="MobiDB-lite"/>
    </source>
</evidence>
<dbReference type="RefSeq" id="XP_056042039.1">
    <property type="nucleotide sequence ID" value="XM_056190548.1"/>
</dbReference>
<evidence type="ECO:0000313" key="3">
    <source>
        <dbReference type="Proteomes" id="UP001217417"/>
    </source>
</evidence>
<protein>
    <submittedName>
        <fullName evidence="2">Uncharacterized protein</fullName>
    </submittedName>
</protein>